<dbReference type="EMBL" id="JAYDCJ010000003">
    <property type="protein sequence ID" value="MEA1081887.1"/>
    <property type="molecule type" value="Genomic_DNA"/>
</dbReference>
<keyword evidence="5 8" id="KW-1133">Transmembrane helix</keyword>
<comment type="caution">
    <text evidence="9">The sequence shown here is derived from an EMBL/GenBank/DDBJ whole genome shotgun (WGS) entry which is preliminary data.</text>
</comment>
<organism evidence="9 10">
    <name type="scientific">Marinobacter qingdaonensis</name>
    <dbReference type="NCBI Taxonomy" id="3108486"/>
    <lineage>
        <taxon>Bacteria</taxon>
        <taxon>Pseudomonadati</taxon>
        <taxon>Pseudomonadota</taxon>
        <taxon>Gammaproteobacteria</taxon>
        <taxon>Pseudomonadales</taxon>
        <taxon>Marinobacteraceae</taxon>
        <taxon>Marinobacter</taxon>
    </lineage>
</organism>
<dbReference type="InterPro" id="IPR003400">
    <property type="entry name" value="ExbD"/>
</dbReference>
<protein>
    <submittedName>
        <fullName evidence="9">Biopolymer transporter ExbD</fullName>
    </submittedName>
</protein>
<keyword evidence="4 7" id="KW-0812">Transmembrane</keyword>
<evidence type="ECO:0000256" key="5">
    <source>
        <dbReference type="ARBA" id="ARBA00022989"/>
    </source>
</evidence>
<name>A0ABU5P1U0_9GAMM</name>
<sequence length="162" mass="18039">MKRSRRAGRIQCHYRRMHRTGGLNLVSLMDIFTILVFFLMVNSSDVKVLQNTADVPLPTSTSELAAEDTLTVQVSGGVILVQGREVARVEGIEATDSNIGGLAQELAYRRSLRTDSTESGYEVTIMAGRDTDYRLLRKIMQTCVDQDYRQVRLAVEAGVRNG</sequence>
<keyword evidence="10" id="KW-1185">Reference proteome</keyword>
<keyword evidence="6 8" id="KW-0472">Membrane</keyword>
<keyword evidence="7" id="KW-0653">Protein transport</keyword>
<evidence type="ECO:0000256" key="2">
    <source>
        <dbReference type="ARBA" id="ARBA00005811"/>
    </source>
</evidence>
<evidence type="ECO:0000256" key="6">
    <source>
        <dbReference type="ARBA" id="ARBA00023136"/>
    </source>
</evidence>
<evidence type="ECO:0000256" key="3">
    <source>
        <dbReference type="ARBA" id="ARBA00022475"/>
    </source>
</evidence>
<evidence type="ECO:0000256" key="4">
    <source>
        <dbReference type="ARBA" id="ARBA00022692"/>
    </source>
</evidence>
<dbReference type="Proteomes" id="UP001305746">
    <property type="component" value="Unassembled WGS sequence"/>
</dbReference>
<evidence type="ECO:0000313" key="9">
    <source>
        <dbReference type="EMBL" id="MEA1081887.1"/>
    </source>
</evidence>
<evidence type="ECO:0000256" key="1">
    <source>
        <dbReference type="ARBA" id="ARBA00004162"/>
    </source>
</evidence>
<reference evidence="9 10" key="1">
    <citation type="submission" date="2023-12" db="EMBL/GenBank/DDBJ databases">
        <title>Marinobacter qingdaonensis sp. nov., isolated from the intertidal sediment of Qingdao, PR China.</title>
        <authorList>
            <person name="Li Y."/>
        </authorList>
    </citation>
    <scope>NUCLEOTIDE SEQUENCE [LARGE SCALE GENOMIC DNA]</scope>
    <source>
        <strain evidence="9 10">ASW11-75</strain>
    </source>
</reference>
<evidence type="ECO:0000313" key="10">
    <source>
        <dbReference type="Proteomes" id="UP001305746"/>
    </source>
</evidence>
<keyword evidence="3" id="KW-1003">Cell membrane</keyword>
<evidence type="ECO:0000256" key="8">
    <source>
        <dbReference type="SAM" id="Phobius"/>
    </source>
</evidence>
<keyword evidence="7" id="KW-0813">Transport</keyword>
<feature type="transmembrane region" description="Helical" evidence="8">
    <location>
        <begin position="21"/>
        <end position="41"/>
    </location>
</feature>
<gene>
    <name evidence="9" type="ORF">U5822_14525</name>
</gene>
<dbReference type="Pfam" id="PF02472">
    <property type="entry name" value="ExbD"/>
    <property type="match status" value="1"/>
</dbReference>
<dbReference type="RefSeq" id="WP_322856328.1">
    <property type="nucleotide sequence ID" value="NZ_JAYDCJ010000003.1"/>
</dbReference>
<proteinExistence type="inferred from homology"/>
<comment type="similarity">
    <text evidence="2 7">Belongs to the ExbD/TolR family.</text>
</comment>
<comment type="subcellular location">
    <subcellularLocation>
        <location evidence="1">Cell membrane</location>
        <topology evidence="1">Single-pass membrane protein</topology>
    </subcellularLocation>
    <subcellularLocation>
        <location evidence="7">Cell membrane</location>
        <topology evidence="7">Single-pass type II membrane protein</topology>
    </subcellularLocation>
</comment>
<evidence type="ECO:0000256" key="7">
    <source>
        <dbReference type="RuleBase" id="RU003879"/>
    </source>
</evidence>
<accession>A0ABU5P1U0</accession>